<comment type="caution">
    <text evidence="1">The sequence shown here is derived from an EMBL/GenBank/DDBJ whole genome shotgun (WGS) entry which is preliminary data.</text>
</comment>
<keyword evidence="2" id="KW-1185">Reference proteome</keyword>
<name>A0AAE1DXK0_9GAST</name>
<protein>
    <submittedName>
        <fullName evidence="1">Uncharacterized protein</fullName>
    </submittedName>
</protein>
<evidence type="ECO:0000313" key="1">
    <source>
        <dbReference type="EMBL" id="KAK3786000.1"/>
    </source>
</evidence>
<dbReference type="AlphaFoldDB" id="A0AAE1DXK0"/>
<accession>A0AAE1DXK0</accession>
<dbReference type="EMBL" id="JAWDGP010002023">
    <property type="protein sequence ID" value="KAK3786000.1"/>
    <property type="molecule type" value="Genomic_DNA"/>
</dbReference>
<sequence length="177" mass="20795">MARVAQKFFNRLTLYKRLFAYQAGLRGFMLTGGLNANLLPCLDEQTRPIIDFTLEVNYKSYRLIKNQGRKHTIIREKRQLSEYHKLGIYKIKNRPNDTTTQSCTSPNNFFVSSKVRLLKVRPMLCDNVYLPWDPSKNNQQDGVYVRANSTLRDALQQLFRRNIFVDSRLSQSRKEGR</sequence>
<evidence type="ECO:0000313" key="2">
    <source>
        <dbReference type="Proteomes" id="UP001283361"/>
    </source>
</evidence>
<reference evidence="1" key="1">
    <citation type="journal article" date="2023" name="G3 (Bethesda)">
        <title>A reference genome for the long-term kleptoplast-retaining sea slug Elysia crispata morphotype clarki.</title>
        <authorList>
            <person name="Eastman K.E."/>
            <person name="Pendleton A.L."/>
            <person name="Shaikh M.A."/>
            <person name="Suttiyut T."/>
            <person name="Ogas R."/>
            <person name="Tomko P."/>
            <person name="Gavelis G."/>
            <person name="Widhalm J.R."/>
            <person name="Wisecaver J.H."/>
        </authorList>
    </citation>
    <scope>NUCLEOTIDE SEQUENCE</scope>
    <source>
        <strain evidence="1">ECLA1</strain>
    </source>
</reference>
<dbReference type="Proteomes" id="UP001283361">
    <property type="component" value="Unassembled WGS sequence"/>
</dbReference>
<organism evidence="1 2">
    <name type="scientific">Elysia crispata</name>
    <name type="common">lettuce slug</name>
    <dbReference type="NCBI Taxonomy" id="231223"/>
    <lineage>
        <taxon>Eukaryota</taxon>
        <taxon>Metazoa</taxon>
        <taxon>Spiralia</taxon>
        <taxon>Lophotrochozoa</taxon>
        <taxon>Mollusca</taxon>
        <taxon>Gastropoda</taxon>
        <taxon>Heterobranchia</taxon>
        <taxon>Euthyneura</taxon>
        <taxon>Panpulmonata</taxon>
        <taxon>Sacoglossa</taxon>
        <taxon>Placobranchoidea</taxon>
        <taxon>Plakobranchidae</taxon>
        <taxon>Elysia</taxon>
    </lineage>
</organism>
<gene>
    <name evidence="1" type="ORF">RRG08_044595</name>
</gene>
<proteinExistence type="predicted"/>